<evidence type="ECO:0000256" key="1">
    <source>
        <dbReference type="SAM" id="SignalP"/>
    </source>
</evidence>
<dbReference type="InterPro" id="IPR001119">
    <property type="entry name" value="SLH_dom"/>
</dbReference>
<dbReference type="PANTHER" id="PTHR43308">
    <property type="entry name" value="OUTER MEMBRANE PROTEIN ALPHA-RELATED"/>
    <property type="match status" value="1"/>
</dbReference>
<feature type="chain" id="PRO_5008538953" description="SLH domain-containing protein" evidence="1">
    <location>
        <begin position="23"/>
        <end position="516"/>
    </location>
</feature>
<dbReference type="PANTHER" id="PTHR43308:SF1">
    <property type="entry name" value="OUTER MEMBRANE PROTEIN ALPHA"/>
    <property type="match status" value="1"/>
</dbReference>
<feature type="domain" description="SLH" evidence="2">
    <location>
        <begin position="23"/>
        <end position="86"/>
    </location>
</feature>
<feature type="signal peptide" evidence="1">
    <location>
        <begin position="1"/>
        <end position="22"/>
    </location>
</feature>
<dbReference type="InterPro" id="IPR023614">
    <property type="entry name" value="Porin_dom_sf"/>
</dbReference>
<dbReference type="AlphaFoldDB" id="A0A1B2I419"/>
<gene>
    <name evidence="3" type="ORF">BED41_06245</name>
</gene>
<dbReference type="EMBL" id="CP016757">
    <property type="protein sequence ID" value="ANZ44724.1"/>
    <property type="molecule type" value="Genomic_DNA"/>
</dbReference>
<name>A0A1B2I419_9BACT</name>
<dbReference type="STRING" id="1197717.BED41_06245"/>
<dbReference type="InterPro" id="IPR051465">
    <property type="entry name" value="Cell_Envelope_Struct_Comp"/>
</dbReference>
<keyword evidence="4" id="KW-1185">Reference proteome</keyword>
<dbReference type="PROSITE" id="PS51272">
    <property type="entry name" value="SLH"/>
    <property type="match status" value="1"/>
</dbReference>
<evidence type="ECO:0000313" key="4">
    <source>
        <dbReference type="Proteomes" id="UP000093044"/>
    </source>
</evidence>
<proteinExistence type="predicted"/>
<dbReference type="GeneID" id="83057450"/>
<dbReference type="Gene3D" id="2.40.160.10">
    <property type="entry name" value="Porin"/>
    <property type="match status" value="1"/>
</dbReference>
<protein>
    <recommendedName>
        <fullName evidence="2">SLH domain-containing protein</fullName>
    </recommendedName>
</protein>
<dbReference type="SUPFAM" id="SSF56935">
    <property type="entry name" value="Porins"/>
    <property type="match status" value="2"/>
</dbReference>
<dbReference type="Pfam" id="PF00395">
    <property type="entry name" value="SLH"/>
    <property type="match status" value="1"/>
</dbReference>
<sequence length="516" mass="57391">MKKFMAVLAMVAVVAFAAPALAATNPFMDVPQGHWAYDAVGLLASRGIVSGYPDGAFKGAQPATRYEMASVVARALVAVDAEKASKQDLELLKKLVMEFKDELDALGVKVDKIDKRVAVLEDRLGGWKLSGQFWFDANFAGGDQDFSSYTSNGLDTDFEKDRFRLTLTKQISETTSFYAQFRAGSEASGGKSGYGDVDGFNIRQVYVDTVLPYGVGYRVGRFFLDFEGDHGLYVDNDAIFGDYRVDGFQFTKSWGTFSAKAVVGRNTFSGAYKGPGYVIDKDGAIDLSTGNLGDTSYMHYALDLTWQPNEKFFIGANGVWVKEDGDIAELEDTDFNTYSIYASYNFTPAIALQGTYYFQDLDEGIAAGYEDSPKAWRATLDVRQEALKFTGLRFEYQQQDNTFNGVRDPYSFGVDSANAASISQNMPWNDGTSKLFFIYADQKWNDKWSSYLRYQQADFDTEGLDDAKGYGVGVTYQYTPAVAFRLAYDQVDYGDGIAQEYNGKDHVFQFRTAINF</sequence>
<reference evidence="3" key="1">
    <citation type="submission" date="2016-08" db="EMBL/GenBank/DDBJ databases">
        <title>Complete genome of Cloacibacillus porcorum.</title>
        <authorList>
            <person name="Looft T."/>
            <person name="Bayles D.O."/>
            <person name="Alt D.P."/>
        </authorList>
    </citation>
    <scope>NUCLEOTIDE SEQUENCE [LARGE SCALE GENOMIC DNA]</scope>
    <source>
        <strain evidence="3">CL-84</strain>
    </source>
</reference>
<dbReference type="RefSeq" id="WP_066744142.1">
    <property type="nucleotide sequence ID" value="NZ_JBJEWI010000016.1"/>
</dbReference>
<evidence type="ECO:0000313" key="3">
    <source>
        <dbReference type="EMBL" id="ANZ44724.1"/>
    </source>
</evidence>
<organism evidence="3 4">
    <name type="scientific">Cloacibacillus porcorum</name>
    <dbReference type="NCBI Taxonomy" id="1197717"/>
    <lineage>
        <taxon>Bacteria</taxon>
        <taxon>Thermotogati</taxon>
        <taxon>Synergistota</taxon>
        <taxon>Synergistia</taxon>
        <taxon>Synergistales</taxon>
        <taxon>Synergistaceae</taxon>
        <taxon>Cloacibacillus</taxon>
    </lineage>
</organism>
<keyword evidence="1" id="KW-0732">Signal</keyword>
<accession>A0A1B2I419</accession>
<dbReference type="Proteomes" id="UP000093044">
    <property type="component" value="Chromosome"/>
</dbReference>
<evidence type="ECO:0000259" key="2">
    <source>
        <dbReference type="PROSITE" id="PS51272"/>
    </source>
</evidence>
<dbReference type="KEGG" id="cpor:BED41_06245"/>